<feature type="domain" description="C2H2-type" evidence="7">
    <location>
        <begin position="495"/>
        <end position="522"/>
    </location>
</feature>
<keyword evidence="8" id="KW-1185">Reference proteome</keyword>
<sequence>MGIVPVKLKMNDTCEDLGTISGFSNSINKDATHFQNIKPNELCFKDNTSIDSTIFESTLNIISQNDKSLHKQNPIKNSVINKSINLMDEVYDHKKVRSMIPTKTYPKRHRKEIYADLVIDAKKEKENNLNRNTPVETSNKIKKSASKTPKIETPRKKMYNNKTQFSCQQCGESFIRKLQFKIHMKVHVQEKNRLKAAAEYKPHTSLLSPATNNNQNVCLLLPNNSNALLGTSENEPEPKNSVVKNNLNTNSGNETEPCSQHVPFNNLKSENHILAETFKEENINLTCSNSPISSAEIINIAGNDSNKVVLDSDEPNTKKTQKEKLFQCHDCDQEFKRRDYLRDHIITSHDGIKPFQCEICHKGFVRRNVLHNHMRSHTGEKPFQCDQCDKAFAHKSNLRSHVKLHTGERPFKCDICEKTFCAKSNLASHVKIHAGVKPHKCPECDQAFIHMDTLKKHVMVHTGERPFKCTVCNKAFRRNTHLTIHMRHHTNVRPFQCEVCDKAFFEKSVLQSHMTQHTGVKPFQCDLCDKSFCHRSTLNIHLQIHRGERLFHCSVCQKSFCDKTTLIRHIRIHTGEKPFKCDVCNLHFRQSSNLKRHTRIHTGERPFKCTYCDKLFAQNINLTNHMRVHTGEKPFLCGTCNKAFTQRSNLISHQKSHAGEDHVVEIYADYPRNSENSSDSDNNTFKIRGTNVSISLGNIRGDKDNAEVQRKLRFISQTIADNVSQNKGFYIRTLVKNNTNNSEKGVSEKTIFEKNEAERVLQTLIGHNISNSVDSQKVIVTNSDNDMPIITTYGHIINIMSDQDKSETLGNYVIPHISTCSQSIEKKEQTDNQSEHQYIENEQEHNFISEQSDSVAMVQDDNGSVLYVDEEDIRDISDKAHVYLEASGLQDENIYVESNEENEIYVEGSDANQEYSDVNQEYSHNNVHDSQIQGNTLIGQDMISQDLLRQVESYVVSNYNQETYEQLLSVAAHAIPTVVENQTEHEYYENGYIPGNEETIESTGSEVADDMHDLLHYAVSQTVETSEDNQ</sequence>
<keyword evidence="3 5" id="KW-0863">Zinc-finger</keyword>
<evidence type="ECO:0000256" key="3">
    <source>
        <dbReference type="ARBA" id="ARBA00022771"/>
    </source>
</evidence>
<dbReference type="Proteomes" id="UP001652625">
    <property type="component" value="Chromosome 10"/>
</dbReference>
<name>A0ABM4CN75_HYDVU</name>
<protein>
    <submittedName>
        <fullName evidence="9">Zinc finger protein 84 isoform X2</fullName>
    </submittedName>
</protein>
<feature type="compositionally biased region" description="Polar residues" evidence="6">
    <location>
        <begin position="242"/>
        <end position="262"/>
    </location>
</feature>
<feature type="domain" description="C2H2-type" evidence="7">
    <location>
        <begin position="165"/>
        <end position="192"/>
    </location>
</feature>
<evidence type="ECO:0000256" key="5">
    <source>
        <dbReference type="PROSITE-ProRule" id="PRU00042"/>
    </source>
</evidence>
<feature type="domain" description="C2H2-type" evidence="7">
    <location>
        <begin position="467"/>
        <end position="494"/>
    </location>
</feature>
<dbReference type="PANTHER" id="PTHR24408:SF58">
    <property type="entry name" value="TRANSCRIPTION FACTOR (TFIIIA), PUTATIVE (AFU_ORTHOLOGUE AFUA_1G05150)-RELATED"/>
    <property type="match status" value="1"/>
</dbReference>
<dbReference type="Gene3D" id="3.30.160.60">
    <property type="entry name" value="Classic Zinc Finger"/>
    <property type="match status" value="13"/>
</dbReference>
<keyword evidence="2" id="KW-0677">Repeat</keyword>
<evidence type="ECO:0000259" key="7">
    <source>
        <dbReference type="PROSITE" id="PS50157"/>
    </source>
</evidence>
<feature type="domain" description="C2H2-type" evidence="7">
    <location>
        <begin position="635"/>
        <end position="662"/>
    </location>
</feature>
<dbReference type="Pfam" id="PF00096">
    <property type="entry name" value="zf-C2H2"/>
    <property type="match status" value="13"/>
</dbReference>
<feature type="domain" description="C2H2-type" evidence="7">
    <location>
        <begin position="411"/>
        <end position="438"/>
    </location>
</feature>
<feature type="domain" description="C2H2-type" evidence="7">
    <location>
        <begin position="579"/>
        <end position="606"/>
    </location>
</feature>
<dbReference type="PROSITE" id="PS00028">
    <property type="entry name" value="ZINC_FINGER_C2H2_1"/>
    <property type="match status" value="13"/>
</dbReference>
<feature type="domain" description="C2H2-type" evidence="7">
    <location>
        <begin position="439"/>
        <end position="466"/>
    </location>
</feature>
<accession>A0ABM4CN75</accession>
<proteinExistence type="predicted"/>
<feature type="region of interest" description="Disordered" evidence="6">
    <location>
        <begin position="230"/>
        <end position="262"/>
    </location>
</feature>
<dbReference type="InterPro" id="IPR013087">
    <property type="entry name" value="Znf_C2H2_type"/>
</dbReference>
<keyword evidence="1" id="KW-0479">Metal-binding</keyword>
<evidence type="ECO:0000256" key="2">
    <source>
        <dbReference type="ARBA" id="ARBA00022737"/>
    </source>
</evidence>
<evidence type="ECO:0000313" key="9">
    <source>
        <dbReference type="RefSeq" id="XP_065663284.1"/>
    </source>
</evidence>
<dbReference type="SMART" id="SM00355">
    <property type="entry name" value="ZnF_C2H2"/>
    <property type="match status" value="13"/>
</dbReference>
<organism evidence="8 9">
    <name type="scientific">Hydra vulgaris</name>
    <name type="common">Hydra</name>
    <name type="synonym">Hydra attenuata</name>
    <dbReference type="NCBI Taxonomy" id="6087"/>
    <lineage>
        <taxon>Eukaryota</taxon>
        <taxon>Metazoa</taxon>
        <taxon>Cnidaria</taxon>
        <taxon>Hydrozoa</taxon>
        <taxon>Hydroidolina</taxon>
        <taxon>Anthoathecata</taxon>
        <taxon>Aplanulata</taxon>
        <taxon>Hydridae</taxon>
        <taxon>Hydra</taxon>
    </lineage>
</organism>
<keyword evidence="4" id="KW-0862">Zinc</keyword>
<feature type="domain" description="C2H2-type" evidence="7">
    <location>
        <begin position="355"/>
        <end position="382"/>
    </location>
</feature>
<reference evidence="9" key="1">
    <citation type="submission" date="2025-08" db="UniProtKB">
        <authorList>
            <consortium name="RefSeq"/>
        </authorList>
    </citation>
    <scope>IDENTIFICATION</scope>
</reference>
<dbReference type="PANTHER" id="PTHR24408">
    <property type="entry name" value="ZINC FINGER PROTEIN"/>
    <property type="match status" value="1"/>
</dbReference>
<gene>
    <name evidence="9" type="primary">LOC100209658</name>
</gene>
<feature type="domain" description="C2H2-type" evidence="7">
    <location>
        <begin position="607"/>
        <end position="634"/>
    </location>
</feature>
<dbReference type="PROSITE" id="PS50157">
    <property type="entry name" value="ZINC_FINGER_C2H2_2"/>
    <property type="match status" value="13"/>
</dbReference>
<evidence type="ECO:0000256" key="1">
    <source>
        <dbReference type="ARBA" id="ARBA00022723"/>
    </source>
</evidence>
<evidence type="ECO:0000313" key="8">
    <source>
        <dbReference type="Proteomes" id="UP001652625"/>
    </source>
</evidence>
<feature type="domain" description="C2H2-type" evidence="7">
    <location>
        <begin position="551"/>
        <end position="578"/>
    </location>
</feature>
<feature type="domain" description="C2H2-type" evidence="7">
    <location>
        <begin position="326"/>
        <end position="354"/>
    </location>
</feature>
<dbReference type="RefSeq" id="XP_065663284.1">
    <property type="nucleotide sequence ID" value="XM_065807212.1"/>
</dbReference>
<dbReference type="SUPFAM" id="SSF57667">
    <property type="entry name" value="beta-beta-alpha zinc fingers"/>
    <property type="match status" value="8"/>
</dbReference>
<evidence type="ECO:0000256" key="4">
    <source>
        <dbReference type="ARBA" id="ARBA00022833"/>
    </source>
</evidence>
<dbReference type="GeneID" id="100209658"/>
<dbReference type="InterPro" id="IPR036236">
    <property type="entry name" value="Znf_C2H2_sf"/>
</dbReference>
<evidence type="ECO:0000256" key="6">
    <source>
        <dbReference type="SAM" id="MobiDB-lite"/>
    </source>
</evidence>
<feature type="domain" description="C2H2-type" evidence="7">
    <location>
        <begin position="383"/>
        <end position="410"/>
    </location>
</feature>
<feature type="domain" description="C2H2-type" evidence="7">
    <location>
        <begin position="523"/>
        <end position="550"/>
    </location>
</feature>
<feature type="region of interest" description="Disordered" evidence="6">
    <location>
        <begin position="130"/>
        <end position="149"/>
    </location>
</feature>